<comment type="subcellular location">
    <subcellularLocation>
        <location evidence="1">Membrane</location>
        <topology evidence="1">Multi-pass membrane protein</topology>
    </subcellularLocation>
</comment>
<evidence type="ECO:0000256" key="9">
    <source>
        <dbReference type="SAM" id="Phobius"/>
    </source>
</evidence>
<dbReference type="InterPro" id="IPR003593">
    <property type="entry name" value="AAA+_ATPase"/>
</dbReference>
<keyword evidence="5" id="KW-0547">Nucleotide-binding</keyword>
<dbReference type="Pfam" id="PF00664">
    <property type="entry name" value="ABC_membrane"/>
    <property type="match status" value="2"/>
</dbReference>
<keyword evidence="13" id="KW-1185">Reference proteome</keyword>
<keyword evidence="3 9" id="KW-0812">Transmembrane</keyword>
<feature type="transmembrane region" description="Helical" evidence="9">
    <location>
        <begin position="1004"/>
        <end position="1028"/>
    </location>
</feature>
<feature type="transmembrane region" description="Helical" evidence="9">
    <location>
        <begin position="515"/>
        <end position="531"/>
    </location>
</feature>
<dbReference type="Pfam" id="PF00005">
    <property type="entry name" value="ABC_tran"/>
    <property type="match status" value="2"/>
</dbReference>
<dbReference type="Gene3D" id="3.40.50.300">
    <property type="entry name" value="P-loop containing nucleotide triphosphate hydrolases"/>
    <property type="match status" value="2"/>
</dbReference>
<gene>
    <name evidence="12" type="ORF">DFH08DRAFT_175106</name>
</gene>
<feature type="transmembrane region" description="Helical" evidence="9">
    <location>
        <begin position="78"/>
        <end position="98"/>
    </location>
</feature>
<dbReference type="CDD" id="cd18604">
    <property type="entry name" value="ABC_6TM_VMR1_D2_like"/>
    <property type="match status" value="1"/>
</dbReference>
<feature type="domain" description="ABC transporter" evidence="10">
    <location>
        <begin position="1192"/>
        <end position="1427"/>
    </location>
</feature>
<evidence type="ECO:0000256" key="8">
    <source>
        <dbReference type="ARBA" id="ARBA00023136"/>
    </source>
</evidence>
<dbReference type="InterPro" id="IPR050173">
    <property type="entry name" value="ABC_transporter_C-like"/>
</dbReference>
<evidence type="ECO:0000256" key="7">
    <source>
        <dbReference type="ARBA" id="ARBA00022989"/>
    </source>
</evidence>
<dbReference type="GO" id="GO:0140359">
    <property type="term" value="F:ABC-type transporter activity"/>
    <property type="evidence" value="ECO:0007669"/>
    <property type="project" value="InterPro"/>
</dbReference>
<protein>
    <submittedName>
        <fullName evidence="12">Multidrug resistance-associated ABC transporter</fullName>
    </submittedName>
</protein>
<dbReference type="PROSITE" id="PS50929">
    <property type="entry name" value="ABC_TM1F"/>
    <property type="match status" value="2"/>
</dbReference>
<dbReference type="GO" id="GO:0005524">
    <property type="term" value="F:ATP binding"/>
    <property type="evidence" value="ECO:0007669"/>
    <property type="project" value="UniProtKB-KW"/>
</dbReference>
<feature type="domain" description="ABC transmembrane type-1" evidence="11">
    <location>
        <begin position="875"/>
        <end position="1147"/>
    </location>
</feature>
<feature type="transmembrane region" description="Helical" evidence="9">
    <location>
        <begin position="142"/>
        <end position="160"/>
    </location>
</feature>
<evidence type="ECO:0000256" key="6">
    <source>
        <dbReference type="ARBA" id="ARBA00022840"/>
    </source>
</evidence>
<dbReference type="PANTHER" id="PTHR24223">
    <property type="entry name" value="ATP-BINDING CASSETTE SUB-FAMILY C"/>
    <property type="match status" value="1"/>
</dbReference>
<evidence type="ECO:0000256" key="3">
    <source>
        <dbReference type="ARBA" id="ARBA00022692"/>
    </source>
</evidence>
<dbReference type="Gene3D" id="1.20.1560.10">
    <property type="entry name" value="ABC transporter type 1, transmembrane domain"/>
    <property type="match status" value="2"/>
</dbReference>
<feature type="transmembrane region" description="Helical" evidence="9">
    <location>
        <begin position="870"/>
        <end position="893"/>
    </location>
</feature>
<keyword evidence="2" id="KW-0813">Transport</keyword>
<dbReference type="Proteomes" id="UP001218218">
    <property type="component" value="Unassembled WGS sequence"/>
</dbReference>
<feature type="transmembrane region" description="Helical" evidence="9">
    <location>
        <begin position="379"/>
        <end position="400"/>
    </location>
</feature>
<evidence type="ECO:0000256" key="2">
    <source>
        <dbReference type="ARBA" id="ARBA00022448"/>
    </source>
</evidence>
<comment type="caution">
    <text evidence="12">The sequence shown here is derived from an EMBL/GenBank/DDBJ whole genome shotgun (WGS) entry which is preliminary data.</text>
</comment>
<feature type="transmembrane region" description="Helical" evidence="9">
    <location>
        <begin position="54"/>
        <end position="72"/>
    </location>
</feature>
<dbReference type="GO" id="GO:0016887">
    <property type="term" value="F:ATP hydrolysis activity"/>
    <property type="evidence" value="ECO:0007669"/>
    <property type="project" value="InterPro"/>
</dbReference>
<dbReference type="GO" id="GO:0016020">
    <property type="term" value="C:membrane"/>
    <property type="evidence" value="ECO:0007669"/>
    <property type="project" value="UniProtKB-SubCell"/>
</dbReference>
<dbReference type="FunFam" id="3.40.50.300:FF:000838">
    <property type="entry name" value="ABC multidrug transporter (Eurofung)"/>
    <property type="match status" value="1"/>
</dbReference>
<dbReference type="PANTHER" id="PTHR24223:SF356">
    <property type="entry name" value="ATP-BINDING CASSETTE TRANSPORTER ABC4"/>
    <property type="match status" value="1"/>
</dbReference>
<dbReference type="FunFam" id="1.20.1560.10:FF:000013">
    <property type="entry name" value="ABC transporter C family member 2"/>
    <property type="match status" value="1"/>
</dbReference>
<name>A0AAD7F587_9AGAR</name>
<evidence type="ECO:0000256" key="1">
    <source>
        <dbReference type="ARBA" id="ARBA00004141"/>
    </source>
</evidence>
<keyword evidence="7 9" id="KW-1133">Transmembrane helix</keyword>
<dbReference type="InterPro" id="IPR036640">
    <property type="entry name" value="ABC1_TM_sf"/>
</dbReference>
<feature type="transmembrane region" description="Helical" evidence="9">
    <location>
        <begin position="913"/>
        <end position="938"/>
    </location>
</feature>
<dbReference type="SUPFAM" id="SSF90123">
    <property type="entry name" value="ABC transporter transmembrane region"/>
    <property type="match status" value="2"/>
</dbReference>
<evidence type="ECO:0000313" key="13">
    <source>
        <dbReference type="Proteomes" id="UP001218218"/>
    </source>
</evidence>
<proteinExistence type="predicted"/>
<dbReference type="CDD" id="cd03244">
    <property type="entry name" value="ABCC_MRP_domain2"/>
    <property type="match status" value="1"/>
</dbReference>
<evidence type="ECO:0000256" key="5">
    <source>
        <dbReference type="ARBA" id="ARBA00022741"/>
    </source>
</evidence>
<evidence type="ECO:0000313" key="12">
    <source>
        <dbReference type="EMBL" id="KAJ7366771.1"/>
    </source>
</evidence>
<evidence type="ECO:0000259" key="10">
    <source>
        <dbReference type="PROSITE" id="PS50893"/>
    </source>
</evidence>
<evidence type="ECO:0000259" key="11">
    <source>
        <dbReference type="PROSITE" id="PS50929"/>
    </source>
</evidence>
<organism evidence="12 13">
    <name type="scientific">Mycena albidolilacea</name>
    <dbReference type="NCBI Taxonomy" id="1033008"/>
    <lineage>
        <taxon>Eukaryota</taxon>
        <taxon>Fungi</taxon>
        <taxon>Dikarya</taxon>
        <taxon>Basidiomycota</taxon>
        <taxon>Agaricomycotina</taxon>
        <taxon>Agaricomycetes</taxon>
        <taxon>Agaricomycetidae</taxon>
        <taxon>Agaricales</taxon>
        <taxon>Marasmiineae</taxon>
        <taxon>Mycenaceae</taxon>
        <taxon>Mycena</taxon>
    </lineage>
</organism>
<feature type="transmembrane region" description="Helical" evidence="9">
    <location>
        <begin position="260"/>
        <end position="281"/>
    </location>
</feature>
<sequence>MDQQVWPAYIATASLSFLIGHAVSSKFRHESASEAYSKNLHLGPGQTGAARLRVLKFLACVILVILELKIATSDIGSWQNVALCITYAYAMLLASLPLVSHGLQASIHLNTVLLVSFGSYAYRDLFPLATFTLVPQDLAQGWLLWAKIVVLVVAAVVIPLSMPRPYIPLDPENPMVEPNPEQTASLFSSLTYSYLDSSILKSVVAARKQGGPTSEKLPALADYDRVEYLIRRSFHALDPLSEDASKHLLYGLLRVYRPEYIWMVSLAVGNVFFQFAGPAVLNRLLASLENTELVVRPWVWVALLFFVPFFRSMSQARYVWFATRQRAQAEGIMVQLLFAHSLRIRMNSETKDSNKRNLVGRINNLSTSDVANLTSNMDLWILVMLSPLQVTLAISFLYLILGWSSFVGLAVILITLPIPSYLAKVMRRAQIASRQTADVRVQQVTETMNVLRMIKWFAWETKIKEDIAAKREEELIARRTVRLLVVLNKSINFIIPLLVMFATLSTYTLIMKQELTASVVFTSLAIFDGMLRQEIRRVMDRISDLTQGKVSLDRVDDFLRTTELLDLYSSKDSPARDDDGRIGFRDAQFSWSSQVNDNDFKLRIGSEVIFQPGVINLIVGPTGVGKTAVLLSLLGEMHFNPAGPNPWVNLPRQGGVAYAPQQPWIENATIKQNIVFDTSVPFDETRYKRVLHACALYPDLELLDTRDETEVGERGLTLSGGQKARVSLARAIYSAASTIILDDVLSSLDIHTAKWVVKNCLSSDLVQGRTVILVTHNIALTRPISQWVVSLNSDGSIVQGSVETVLKASYLPAADLEEEQKALEQDEKSGASDISSGPKGKLMVAEQMEQGMVKWHTYKVFLGNFSSHPILYIGLILALFVLNEATTSFQFWFLGYWSSQYLNHPASSVPVPFYLAIYSLSGLLAMVFYIVPYILYAFGMMRTVRIIHAQIIDSVVGTTLRWLDTTPMSRVITRLTQDISKVDGNFAVRCSDCMETTIFLLAKFTAVMILTPAFILPGAIIALISVLTGRIYMIAQLPIQRQTSAARSPMLAHFAAAISGLTSIRAYGAEEAFLRESTVRINNFLQPAISFWNLNRWISMRSEILGGAFSAALGWYLVYGGGVHRGPANVGFSLSAAVLFSSTVLSWVRITNALQLDANNLERIVQYLGIEQEPKPTQAGVPPAYWPASGEIRAENLSAKYSADSPEILHGLNFAIKSGERIAIVGRTGSGKSSLTLALLRSIPTEGKIYYDGIPIDSLNLDALRSSITIIPQVPELLGGTLRRNLDPFEAHEDSVLNDALRAAGLFSLQTDKSHSLSLDSLISSEGGNLSLGERQIVAFARAIVRGSKLLILDEATSAIDHETDVIIQSTVRNELKGVSVLTVAHRLQTVMDYDRIMVLEAGRIIELDTPSNLLTDKAGYLRAMVDESSDREVLLAMAGV</sequence>
<dbReference type="InterPro" id="IPR027417">
    <property type="entry name" value="P-loop_NTPase"/>
</dbReference>
<feature type="transmembrane region" description="Helical" evidence="9">
    <location>
        <begin position="406"/>
        <end position="423"/>
    </location>
</feature>
<dbReference type="SUPFAM" id="SSF52540">
    <property type="entry name" value="P-loop containing nucleoside triphosphate hydrolases"/>
    <property type="match status" value="2"/>
</dbReference>
<dbReference type="InterPro" id="IPR011527">
    <property type="entry name" value="ABC1_TM_dom"/>
</dbReference>
<feature type="domain" description="ABC transporter" evidence="10">
    <location>
        <begin position="582"/>
        <end position="818"/>
    </location>
</feature>
<dbReference type="EMBL" id="JARIHO010000002">
    <property type="protein sequence ID" value="KAJ7366771.1"/>
    <property type="molecule type" value="Genomic_DNA"/>
</dbReference>
<reference evidence="12" key="1">
    <citation type="submission" date="2023-03" db="EMBL/GenBank/DDBJ databases">
        <title>Massive genome expansion in bonnet fungi (Mycena s.s.) driven by repeated elements and novel gene families across ecological guilds.</title>
        <authorList>
            <consortium name="Lawrence Berkeley National Laboratory"/>
            <person name="Harder C.B."/>
            <person name="Miyauchi S."/>
            <person name="Viragh M."/>
            <person name="Kuo A."/>
            <person name="Thoen E."/>
            <person name="Andreopoulos B."/>
            <person name="Lu D."/>
            <person name="Skrede I."/>
            <person name="Drula E."/>
            <person name="Henrissat B."/>
            <person name="Morin E."/>
            <person name="Kohler A."/>
            <person name="Barry K."/>
            <person name="LaButti K."/>
            <person name="Morin E."/>
            <person name="Salamov A."/>
            <person name="Lipzen A."/>
            <person name="Mereny Z."/>
            <person name="Hegedus B."/>
            <person name="Baldrian P."/>
            <person name="Stursova M."/>
            <person name="Weitz H."/>
            <person name="Taylor A."/>
            <person name="Grigoriev I.V."/>
            <person name="Nagy L.G."/>
            <person name="Martin F."/>
            <person name="Kauserud H."/>
        </authorList>
    </citation>
    <scope>NUCLEOTIDE SEQUENCE</scope>
    <source>
        <strain evidence="12">CBHHK002</strain>
    </source>
</reference>
<evidence type="ECO:0000256" key="4">
    <source>
        <dbReference type="ARBA" id="ARBA00022737"/>
    </source>
</evidence>
<dbReference type="CDD" id="cd03250">
    <property type="entry name" value="ABCC_MRP_domain1"/>
    <property type="match status" value="1"/>
</dbReference>
<dbReference type="InterPro" id="IPR003439">
    <property type="entry name" value="ABC_transporter-like_ATP-bd"/>
</dbReference>
<dbReference type="CDD" id="cd18596">
    <property type="entry name" value="ABC_6TM_VMR1_D1_like"/>
    <property type="match status" value="1"/>
</dbReference>
<dbReference type="PROSITE" id="PS00211">
    <property type="entry name" value="ABC_TRANSPORTER_1"/>
    <property type="match status" value="1"/>
</dbReference>
<feature type="transmembrane region" description="Helical" evidence="9">
    <location>
        <begin position="491"/>
        <end position="509"/>
    </location>
</feature>
<feature type="domain" description="ABC transmembrane type-1" evidence="11">
    <location>
        <begin position="261"/>
        <end position="547"/>
    </location>
</feature>
<feature type="transmembrane region" description="Helical" evidence="9">
    <location>
        <begin position="6"/>
        <end position="23"/>
    </location>
</feature>
<keyword evidence="8 9" id="KW-0472">Membrane</keyword>
<dbReference type="SMART" id="SM00382">
    <property type="entry name" value="AAA"/>
    <property type="match status" value="2"/>
</dbReference>
<feature type="transmembrane region" description="Helical" evidence="9">
    <location>
        <begin position="293"/>
        <end position="310"/>
    </location>
</feature>
<dbReference type="PROSITE" id="PS50893">
    <property type="entry name" value="ABC_TRANSPORTER_2"/>
    <property type="match status" value="2"/>
</dbReference>
<keyword evidence="6" id="KW-0067">ATP-binding</keyword>
<accession>A0AAD7F587</accession>
<keyword evidence="4" id="KW-0677">Repeat</keyword>
<dbReference type="InterPro" id="IPR017871">
    <property type="entry name" value="ABC_transporter-like_CS"/>
</dbReference>